<dbReference type="Proteomes" id="UP000474077">
    <property type="component" value="Unassembled WGS sequence"/>
</dbReference>
<protein>
    <submittedName>
        <fullName evidence="2">DUF4374 domain-containing protein</fullName>
    </submittedName>
</protein>
<organism evidence="2 3">
    <name type="scientific">Bacteroides xylanisolvens</name>
    <dbReference type="NCBI Taxonomy" id="371601"/>
    <lineage>
        <taxon>Bacteria</taxon>
        <taxon>Pseudomonadati</taxon>
        <taxon>Bacteroidota</taxon>
        <taxon>Bacteroidia</taxon>
        <taxon>Bacteroidales</taxon>
        <taxon>Bacteroidaceae</taxon>
        <taxon>Bacteroides</taxon>
    </lineage>
</organism>
<gene>
    <name evidence="2" type="ORF">GA560_10755</name>
</gene>
<dbReference type="RefSeq" id="WP_149923553.1">
    <property type="nucleotide sequence ID" value="NZ_RCXZ01000004.1"/>
</dbReference>
<dbReference type="Pfam" id="PF14298">
    <property type="entry name" value="DUF4374"/>
    <property type="match status" value="2"/>
</dbReference>
<comment type="caution">
    <text evidence="2">The sequence shown here is derived from an EMBL/GenBank/DDBJ whole genome shotgun (WGS) entry which is preliminary data.</text>
</comment>
<reference evidence="2 3" key="1">
    <citation type="journal article" date="2019" name="Nat. Med.">
        <title>A library of human gut bacterial isolates paired with longitudinal multiomics data enables mechanistic microbiome research.</title>
        <authorList>
            <person name="Poyet M."/>
            <person name="Groussin M."/>
            <person name="Gibbons S.M."/>
            <person name="Avila-Pacheco J."/>
            <person name="Jiang X."/>
            <person name="Kearney S.M."/>
            <person name="Perrotta A.R."/>
            <person name="Berdy B."/>
            <person name="Zhao S."/>
            <person name="Lieberman T.D."/>
            <person name="Swanson P.K."/>
            <person name="Smith M."/>
            <person name="Roesemann S."/>
            <person name="Alexander J.E."/>
            <person name="Rich S.A."/>
            <person name="Livny J."/>
            <person name="Vlamakis H."/>
            <person name="Clish C."/>
            <person name="Bullock K."/>
            <person name="Deik A."/>
            <person name="Scott J."/>
            <person name="Pierce K.A."/>
            <person name="Xavier R.J."/>
            <person name="Alm E.J."/>
        </authorList>
    </citation>
    <scope>NUCLEOTIDE SEQUENCE [LARGE SCALE GENOMIC DNA]</scope>
    <source>
        <strain evidence="2 3">BIOML-A73</strain>
    </source>
</reference>
<evidence type="ECO:0000313" key="2">
    <source>
        <dbReference type="EMBL" id="KAB6082985.1"/>
    </source>
</evidence>
<dbReference type="AlphaFoldDB" id="A0A4Q5DSX0"/>
<dbReference type="InterPro" id="IPR025401">
    <property type="entry name" value="DUF4374"/>
</dbReference>
<proteinExistence type="predicted"/>
<dbReference type="EMBL" id="WDER01000024">
    <property type="protein sequence ID" value="KAB6082985.1"/>
    <property type="molecule type" value="Genomic_DNA"/>
</dbReference>
<name>A0A4Q5DSX0_9BACE</name>
<keyword evidence="1" id="KW-0732">Signal</keyword>
<dbReference type="PROSITE" id="PS51257">
    <property type="entry name" value="PROKAR_LIPOPROTEIN"/>
    <property type="match status" value="1"/>
</dbReference>
<feature type="chain" id="PRO_5030097808" evidence="1">
    <location>
        <begin position="25"/>
        <end position="434"/>
    </location>
</feature>
<evidence type="ECO:0000313" key="3">
    <source>
        <dbReference type="Proteomes" id="UP000474077"/>
    </source>
</evidence>
<accession>A0A4Q5DSX0</accession>
<sequence length="434" mass="48320">MKRKLLFDLNMGMFFMAGSLLALSSCTDEDTGGGKEVEQKTGEYFIAVKSSQGSREYVMQAETLEGGDLNISDNVFELPSTEYTWIFRDNLAVGLVYQQQFAGLGYGLRLKADKTLEKVSEFTISNRFTNFGFFENYLLTSVGGQVKADNSRNDGATFTYWDIDQNLAKTNEKTLWTEDITGNGQQVTFSGIIDMGNGEFLTSMVESGFHQTGTGNGSSIGDVAYPDSVWVAAMDKDLNIKRIYRDDRISYSAGQFRSQVWAQIGKADDGTVYVFSNNNVNTHNDVKTNNPSGALRIKPGATEFDKGYMFNLDEHLEGYRFRRVWHMTGNKFFLEIYRDKTASTITPGTQYAIADMEKQTVTWVTGVPDKNKIISGQYSGCIPLFDNGKLYMPITEMGKDATIYMIDPDTGVATEGITIQGVSEIRAIGHLKSE</sequence>
<feature type="signal peptide" evidence="1">
    <location>
        <begin position="1"/>
        <end position="24"/>
    </location>
</feature>
<evidence type="ECO:0000256" key="1">
    <source>
        <dbReference type="SAM" id="SignalP"/>
    </source>
</evidence>